<sequence>MMIDNKVKPKIQKAINKMPTKVTVLRNTINEFGEPSVAHVVCEITGLWHDGSNMISQIVTNSGEVKRQKQNFLMVIYNQVSCLIKEGDYFTLKSTKYEIVDKGNTNNMDIYFDMLVRKCSNE</sequence>
<dbReference type="EMBL" id="CP032452">
    <property type="protein sequence ID" value="QEZ67996.1"/>
    <property type="molecule type" value="Genomic_DNA"/>
</dbReference>
<protein>
    <recommendedName>
        <fullName evidence="3">Head-tail adaptor protein</fullName>
    </recommendedName>
</protein>
<proteinExistence type="predicted"/>
<dbReference type="AlphaFoldDB" id="A0A5P3XA09"/>
<organism evidence="1 2">
    <name type="scientific">Paraclostridium bifermentans</name>
    <name type="common">Clostridium bifermentans</name>
    <dbReference type="NCBI Taxonomy" id="1490"/>
    <lineage>
        <taxon>Bacteria</taxon>
        <taxon>Bacillati</taxon>
        <taxon>Bacillota</taxon>
        <taxon>Clostridia</taxon>
        <taxon>Peptostreptococcales</taxon>
        <taxon>Peptostreptococcaceae</taxon>
        <taxon>Paraclostridium</taxon>
    </lineage>
</organism>
<accession>A0A5P3XA09</accession>
<evidence type="ECO:0008006" key="3">
    <source>
        <dbReference type="Google" id="ProtNLM"/>
    </source>
</evidence>
<gene>
    <name evidence="1" type="ORF">D4A35_03240</name>
</gene>
<dbReference type="Proteomes" id="UP000326961">
    <property type="component" value="Chromosome"/>
</dbReference>
<dbReference type="RefSeq" id="WP_191973568.1">
    <property type="nucleotide sequence ID" value="NZ_CP032452.1"/>
</dbReference>
<evidence type="ECO:0000313" key="1">
    <source>
        <dbReference type="EMBL" id="QEZ67996.1"/>
    </source>
</evidence>
<evidence type="ECO:0000313" key="2">
    <source>
        <dbReference type="Proteomes" id="UP000326961"/>
    </source>
</evidence>
<reference evidence="1 2" key="1">
    <citation type="submission" date="2018-09" db="EMBL/GenBank/DDBJ databases">
        <title>A clostridial neurotoxin that targets Anopheles mosquitoes.</title>
        <authorList>
            <person name="Contreras E."/>
            <person name="Masuyer G."/>
            <person name="Qureshi N."/>
            <person name="Chawla S."/>
            <person name="Lim H.L."/>
            <person name="Chen J."/>
            <person name="Stenmark P."/>
            <person name="Gill S."/>
        </authorList>
    </citation>
    <scope>NUCLEOTIDE SEQUENCE [LARGE SCALE GENOMIC DNA]</scope>
    <source>
        <strain evidence="1 2">Cbm</strain>
    </source>
</reference>
<name>A0A5P3XA09_PARBF</name>